<sequence length="230" mass="25803">MDAAATANTAIFSPDDEQDLLRSGLLTPPIEGLRKVHKRRLDRFSDKVNSHIPLTPVSVLSSAEETARFSTIPDSLISLATLQYLGYDEDTAKRIWQKWINWSPGPVVREIDDDLPGTMSISFIDYAKGYVGGDTDTYDEEDQPWFECMTSWGILPSLQEEIMDPVFKDIRLSETCRFWVRDTMELRYQGLEEIQKASRERAIEIQRASSRPGNPSQIVAGASQGAIGSA</sequence>
<reference evidence="2" key="1">
    <citation type="submission" date="2023-01" db="EMBL/GenBank/DDBJ databases">
        <title>Exophiala dermititidis isolated from Cystic Fibrosis Patient.</title>
        <authorList>
            <person name="Kurbessoian T."/>
            <person name="Crocker A."/>
            <person name="Murante D."/>
            <person name="Hogan D.A."/>
            <person name="Stajich J.E."/>
        </authorList>
    </citation>
    <scope>NUCLEOTIDE SEQUENCE</scope>
    <source>
        <strain evidence="2">Ex8</strain>
    </source>
</reference>
<accession>A0AAN6EQ96</accession>
<feature type="region of interest" description="Disordered" evidence="1">
    <location>
        <begin position="207"/>
        <end position="230"/>
    </location>
</feature>
<gene>
    <name evidence="2" type="ORF">HRR80_006574</name>
</gene>
<name>A0AAN6EQ96_EXODE</name>
<evidence type="ECO:0000313" key="2">
    <source>
        <dbReference type="EMBL" id="KAJ8989333.1"/>
    </source>
</evidence>
<protein>
    <submittedName>
        <fullName evidence="2">Uncharacterized protein</fullName>
    </submittedName>
</protein>
<proteinExistence type="predicted"/>
<feature type="compositionally biased region" description="Polar residues" evidence="1">
    <location>
        <begin position="207"/>
        <end position="217"/>
    </location>
</feature>
<organism evidence="2 3">
    <name type="scientific">Exophiala dermatitidis</name>
    <name type="common">Black yeast-like fungus</name>
    <name type="synonym">Wangiella dermatitidis</name>
    <dbReference type="NCBI Taxonomy" id="5970"/>
    <lineage>
        <taxon>Eukaryota</taxon>
        <taxon>Fungi</taxon>
        <taxon>Dikarya</taxon>
        <taxon>Ascomycota</taxon>
        <taxon>Pezizomycotina</taxon>
        <taxon>Eurotiomycetes</taxon>
        <taxon>Chaetothyriomycetidae</taxon>
        <taxon>Chaetothyriales</taxon>
        <taxon>Herpotrichiellaceae</taxon>
        <taxon>Exophiala</taxon>
    </lineage>
</organism>
<dbReference type="EMBL" id="JAJGCB010000014">
    <property type="protein sequence ID" value="KAJ8989333.1"/>
    <property type="molecule type" value="Genomic_DNA"/>
</dbReference>
<evidence type="ECO:0000256" key="1">
    <source>
        <dbReference type="SAM" id="MobiDB-lite"/>
    </source>
</evidence>
<dbReference type="Proteomes" id="UP001161757">
    <property type="component" value="Unassembled WGS sequence"/>
</dbReference>
<evidence type="ECO:0000313" key="3">
    <source>
        <dbReference type="Proteomes" id="UP001161757"/>
    </source>
</evidence>
<comment type="caution">
    <text evidence="2">The sequence shown here is derived from an EMBL/GenBank/DDBJ whole genome shotgun (WGS) entry which is preliminary data.</text>
</comment>
<dbReference type="AlphaFoldDB" id="A0AAN6EQ96"/>